<dbReference type="InParanoid" id="A0A1S3IL97"/>
<dbReference type="AlphaFoldDB" id="A0A1S3IL97"/>
<dbReference type="Proteomes" id="UP000085678">
    <property type="component" value="Unplaced"/>
</dbReference>
<gene>
    <name evidence="2" type="primary">LOC106164812</name>
</gene>
<protein>
    <submittedName>
        <fullName evidence="2">Uncharacterized protein LOC106164812</fullName>
    </submittedName>
</protein>
<keyword evidence="1" id="KW-1185">Reference proteome</keyword>
<dbReference type="RefSeq" id="XP_013398294.1">
    <property type="nucleotide sequence ID" value="XM_013542840.1"/>
</dbReference>
<evidence type="ECO:0000313" key="2">
    <source>
        <dbReference type="RefSeq" id="XP_013398294.1"/>
    </source>
</evidence>
<accession>A0A1S3IL97</accession>
<organism evidence="1 2">
    <name type="scientific">Lingula anatina</name>
    <name type="common">Brachiopod</name>
    <name type="synonym">Lingula unguis</name>
    <dbReference type="NCBI Taxonomy" id="7574"/>
    <lineage>
        <taxon>Eukaryota</taxon>
        <taxon>Metazoa</taxon>
        <taxon>Spiralia</taxon>
        <taxon>Lophotrochozoa</taxon>
        <taxon>Brachiopoda</taxon>
        <taxon>Linguliformea</taxon>
        <taxon>Lingulata</taxon>
        <taxon>Lingulida</taxon>
        <taxon>Linguloidea</taxon>
        <taxon>Lingulidae</taxon>
        <taxon>Lingula</taxon>
    </lineage>
</organism>
<dbReference type="KEGG" id="lak:106164812"/>
<reference evidence="2" key="1">
    <citation type="submission" date="2025-08" db="UniProtKB">
        <authorList>
            <consortium name="RefSeq"/>
        </authorList>
    </citation>
    <scope>IDENTIFICATION</scope>
    <source>
        <tissue evidence="2">Gonads</tissue>
    </source>
</reference>
<proteinExistence type="predicted"/>
<evidence type="ECO:0000313" key="1">
    <source>
        <dbReference type="Proteomes" id="UP000085678"/>
    </source>
</evidence>
<sequence>MIYLYLPTKMNPMSVCSVCLLSLVVTISSTWLMGVEGQSSWYSNPNFIQSGNSGVVLKERQPASAISSQNAAMYVPQQRYSSATFSGFPIPDRYHFLGNPSPGVVNILLDYRGPPPSVVVVDPQRSLSTGWSGPKDNGYRYGIPPHLPSRVPFGYFSRMPPVQIIRPYYDFYNDRPAVVLKSPTRSAVTY</sequence>
<name>A0A1S3IL97_LINAN</name>
<dbReference type="GeneID" id="106164812"/>